<keyword evidence="5" id="KW-1185">Reference proteome</keyword>
<dbReference type="Gene3D" id="1.10.510.10">
    <property type="entry name" value="Transferase(Phosphotransferase) domain 1"/>
    <property type="match status" value="1"/>
</dbReference>
<dbReference type="InterPro" id="IPR011009">
    <property type="entry name" value="Kinase-like_dom_sf"/>
</dbReference>
<dbReference type="GO" id="GO:0004672">
    <property type="term" value="F:protein kinase activity"/>
    <property type="evidence" value="ECO:0007669"/>
    <property type="project" value="InterPro"/>
</dbReference>
<accession>A0AAU9S1E1</accession>
<dbReference type="PROSITE" id="PS50011">
    <property type="entry name" value="PROTEIN_KINASE_DOM"/>
    <property type="match status" value="1"/>
</dbReference>
<evidence type="ECO:0000256" key="2">
    <source>
        <dbReference type="ARBA" id="ARBA00022475"/>
    </source>
</evidence>
<sequence>MLTFLKPKQYTDIYHLSPSMGNSLKSFRQQPSSTAYEPLISVSEKENLRAFTFTELKKATKKFRPDIIVDVVGNNCFVRTFYKCYIDKNTFSLSRTETGVAVSVLERNSVPYTLQVEDQEIKSRGQIYHPNLVKVLGYCCKDNTSHFLVFEYYKGSLDRHIYGKEEALPWDIAQGLAFIHSIKNFPLDQELRLHNIMLDEEYNAKLFYLDSNEECLEYTQIRRTDDVYNSPESLCFNGNIVETDVFTFGVILLDLLTGSKDTVKNERSKSSGVWTSLLSDDHKIAEIIDPRLGNSYPVNAATQIGTLIRRCTKWDKWKRPSMEQVLDTLNYIAEIKD</sequence>
<dbReference type="SUPFAM" id="SSF56112">
    <property type="entry name" value="Protein kinase-like (PK-like)"/>
    <property type="match status" value="1"/>
</dbReference>
<dbReference type="Gene3D" id="3.30.200.20">
    <property type="entry name" value="Phosphorylase Kinase, domain 1"/>
    <property type="match status" value="1"/>
</dbReference>
<gene>
    <name evidence="4" type="ORF">TAV2_LOCUS11583</name>
</gene>
<organism evidence="4 5">
    <name type="scientific">Thlaspi arvense</name>
    <name type="common">Field penny-cress</name>
    <dbReference type="NCBI Taxonomy" id="13288"/>
    <lineage>
        <taxon>Eukaryota</taxon>
        <taxon>Viridiplantae</taxon>
        <taxon>Streptophyta</taxon>
        <taxon>Embryophyta</taxon>
        <taxon>Tracheophyta</taxon>
        <taxon>Spermatophyta</taxon>
        <taxon>Magnoliopsida</taxon>
        <taxon>eudicotyledons</taxon>
        <taxon>Gunneridae</taxon>
        <taxon>Pentapetalae</taxon>
        <taxon>rosids</taxon>
        <taxon>malvids</taxon>
        <taxon>Brassicales</taxon>
        <taxon>Brassicaceae</taxon>
        <taxon>Thlaspideae</taxon>
        <taxon>Thlaspi</taxon>
    </lineage>
</organism>
<dbReference type="Proteomes" id="UP000836841">
    <property type="component" value="Chromosome 3"/>
</dbReference>
<evidence type="ECO:0000259" key="3">
    <source>
        <dbReference type="PROSITE" id="PS50011"/>
    </source>
</evidence>
<dbReference type="EMBL" id="OU466859">
    <property type="protein sequence ID" value="CAH2052729.1"/>
    <property type="molecule type" value="Genomic_DNA"/>
</dbReference>
<dbReference type="GO" id="GO:0005886">
    <property type="term" value="C:plasma membrane"/>
    <property type="evidence" value="ECO:0007669"/>
    <property type="project" value="UniProtKB-SubCell"/>
</dbReference>
<protein>
    <recommendedName>
        <fullName evidence="3">Protein kinase domain-containing protein</fullName>
    </recommendedName>
</protein>
<dbReference type="InterPro" id="IPR050823">
    <property type="entry name" value="Plant_Ser_Thr_Prot_Kinase"/>
</dbReference>
<dbReference type="InterPro" id="IPR000719">
    <property type="entry name" value="Prot_kinase_dom"/>
</dbReference>
<name>A0AAU9S1E1_THLAR</name>
<evidence type="ECO:0000256" key="1">
    <source>
        <dbReference type="ARBA" id="ARBA00004236"/>
    </source>
</evidence>
<dbReference type="GO" id="GO:0005524">
    <property type="term" value="F:ATP binding"/>
    <property type="evidence" value="ECO:0007669"/>
    <property type="project" value="InterPro"/>
</dbReference>
<evidence type="ECO:0000313" key="4">
    <source>
        <dbReference type="EMBL" id="CAH2052729.1"/>
    </source>
</evidence>
<comment type="subcellular location">
    <subcellularLocation>
        <location evidence="1">Cell membrane</location>
    </subcellularLocation>
</comment>
<keyword evidence="2" id="KW-0472">Membrane</keyword>
<feature type="domain" description="Protein kinase" evidence="3">
    <location>
        <begin position="66"/>
        <end position="332"/>
    </location>
</feature>
<keyword evidence="2" id="KW-1003">Cell membrane</keyword>
<dbReference type="InterPro" id="IPR001245">
    <property type="entry name" value="Ser-Thr/Tyr_kinase_cat_dom"/>
</dbReference>
<dbReference type="AlphaFoldDB" id="A0AAU9S1E1"/>
<dbReference type="PANTHER" id="PTHR45621">
    <property type="entry name" value="OS01G0588500 PROTEIN-RELATED"/>
    <property type="match status" value="1"/>
</dbReference>
<proteinExistence type="predicted"/>
<dbReference type="Pfam" id="PF07714">
    <property type="entry name" value="PK_Tyr_Ser-Thr"/>
    <property type="match status" value="1"/>
</dbReference>
<reference evidence="4 5" key="1">
    <citation type="submission" date="2022-03" db="EMBL/GenBank/DDBJ databases">
        <authorList>
            <person name="Nunn A."/>
            <person name="Chopra R."/>
            <person name="Nunn A."/>
            <person name="Contreras Garrido A."/>
        </authorList>
    </citation>
    <scope>NUCLEOTIDE SEQUENCE [LARGE SCALE GENOMIC DNA]</scope>
</reference>
<evidence type="ECO:0000313" key="5">
    <source>
        <dbReference type="Proteomes" id="UP000836841"/>
    </source>
</evidence>